<sequence>MPKVCATVPSPKKRFLVIVSRIARSIASPKKALASAAVAAATAGMVLTAAPAHAATADSATEAKAIAHKLIPSSAQYNAFSNIVEHESGWDVDASNSSSGAYGLVQALPGSKMSSAGSDWKTNAATQIKWGLDYMNSRYGSPSGAWAFWQANGWY</sequence>
<evidence type="ECO:0000313" key="2">
    <source>
        <dbReference type="EMBL" id="MDH6215334.1"/>
    </source>
</evidence>
<protein>
    <recommendedName>
        <fullName evidence="1">Transglycosylase SLT domain-containing protein</fullName>
    </recommendedName>
</protein>
<evidence type="ECO:0000313" key="3">
    <source>
        <dbReference type="Proteomes" id="UP001160499"/>
    </source>
</evidence>
<dbReference type="InterPro" id="IPR008258">
    <property type="entry name" value="Transglycosylase_SLT_dom_1"/>
</dbReference>
<organism evidence="2 3">
    <name type="scientific">Streptomyces pseudovenezuelae</name>
    <dbReference type="NCBI Taxonomy" id="67350"/>
    <lineage>
        <taxon>Bacteria</taxon>
        <taxon>Bacillati</taxon>
        <taxon>Actinomycetota</taxon>
        <taxon>Actinomycetes</taxon>
        <taxon>Kitasatosporales</taxon>
        <taxon>Streptomycetaceae</taxon>
        <taxon>Streptomyces</taxon>
        <taxon>Streptomyces aurantiacus group</taxon>
    </lineage>
</organism>
<evidence type="ECO:0000259" key="1">
    <source>
        <dbReference type="Pfam" id="PF01464"/>
    </source>
</evidence>
<comment type="caution">
    <text evidence="2">The sequence shown here is derived from an EMBL/GenBank/DDBJ whole genome shotgun (WGS) entry which is preliminary data.</text>
</comment>
<name>A0ABT6LGA8_9ACTN</name>
<dbReference type="Gene3D" id="1.10.530.10">
    <property type="match status" value="1"/>
</dbReference>
<keyword evidence="3" id="KW-1185">Reference proteome</keyword>
<feature type="domain" description="Transglycosylase SLT" evidence="1">
    <location>
        <begin position="78"/>
        <end position="147"/>
    </location>
</feature>
<dbReference type="EMBL" id="JARXVH010000004">
    <property type="protein sequence ID" value="MDH6215334.1"/>
    <property type="molecule type" value="Genomic_DNA"/>
</dbReference>
<reference evidence="2 3" key="1">
    <citation type="submission" date="2023-04" db="EMBL/GenBank/DDBJ databases">
        <title>Forest soil microbial communities from Buena Vista Peninsula, Colon Province, Panama.</title>
        <authorList>
            <person name="Bouskill N."/>
        </authorList>
    </citation>
    <scope>NUCLEOTIDE SEQUENCE [LARGE SCALE GENOMIC DNA]</scope>
    <source>
        <strain evidence="2 3">GGS1</strain>
    </source>
</reference>
<dbReference type="Pfam" id="PF01464">
    <property type="entry name" value="SLT"/>
    <property type="match status" value="1"/>
</dbReference>
<dbReference type="SUPFAM" id="SSF53955">
    <property type="entry name" value="Lysozyme-like"/>
    <property type="match status" value="1"/>
</dbReference>
<gene>
    <name evidence="2" type="ORF">M2283_002638</name>
</gene>
<accession>A0ABT6LGA8</accession>
<dbReference type="InterPro" id="IPR023346">
    <property type="entry name" value="Lysozyme-like_dom_sf"/>
</dbReference>
<dbReference type="Proteomes" id="UP001160499">
    <property type="component" value="Unassembled WGS sequence"/>
</dbReference>
<proteinExistence type="predicted"/>